<dbReference type="PANTHER" id="PTHR36943:SF1">
    <property type="entry name" value="CCHC-TYPE DOMAIN-CONTAINING PROTEIN"/>
    <property type="match status" value="1"/>
</dbReference>
<sequence>MSNTQANLGKLWIFDPTKNRWASYESMLRRILAARTIEADGEKKVFLFNHIGPAAYESQHMQPYCPKRGQRQPPTNQGYQRRQNGRNSGIRAVLPESRYDSEVSSDDDDACLALGQEVEVRRVSIPPVWLKVKLNDIEIAMELDSGAVRSVIPKPVWEKIGRPKISSYTGELQGYGGKPLNVLGTAYIDASFGKHSVLTEMVIVRDRKGQALFGRDLIRDLKVDMGPHVQNVIDYANQEFTRG</sequence>
<dbReference type="PANTHER" id="PTHR36943">
    <property type="entry name" value="CCHC-TYPE DOMAIN-CONTAINING PROTEIN"/>
    <property type="match status" value="1"/>
</dbReference>
<evidence type="ECO:0000259" key="3">
    <source>
        <dbReference type="PROSITE" id="PS50175"/>
    </source>
</evidence>
<dbReference type="Proteomes" id="UP000095284">
    <property type="component" value="Unplaced"/>
</dbReference>
<dbReference type="WBParaSite" id="BXY_0822600.1">
    <property type="protein sequence ID" value="BXY_0822600.1"/>
    <property type="gene ID" value="BXY_0822600"/>
</dbReference>
<reference evidence="5" key="1">
    <citation type="submission" date="2016-11" db="UniProtKB">
        <authorList>
            <consortium name="WormBaseParasite"/>
        </authorList>
    </citation>
    <scope>IDENTIFICATION</scope>
</reference>
<evidence type="ECO:0000313" key="5">
    <source>
        <dbReference type="WBParaSite" id="BXY_0822600.1"/>
    </source>
</evidence>
<evidence type="ECO:0000256" key="1">
    <source>
        <dbReference type="ARBA" id="ARBA00022801"/>
    </source>
</evidence>
<feature type="compositionally biased region" description="Polar residues" evidence="2">
    <location>
        <begin position="72"/>
        <end position="87"/>
    </location>
</feature>
<dbReference type="PROSITE" id="PS50175">
    <property type="entry name" value="ASP_PROT_RETROV"/>
    <property type="match status" value="1"/>
</dbReference>
<dbReference type="Pfam" id="PF13650">
    <property type="entry name" value="Asp_protease_2"/>
    <property type="match status" value="1"/>
</dbReference>
<dbReference type="GO" id="GO:0006508">
    <property type="term" value="P:proteolysis"/>
    <property type="evidence" value="ECO:0007669"/>
    <property type="project" value="InterPro"/>
</dbReference>
<feature type="domain" description="Peptidase A2" evidence="3">
    <location>
        <begin position="139"/>
        <end position="217"/>
    </location>
</feature>
<dbReference type="SUPFAM" id="SSF50630">
    <property type="entry name" value="Acid proteases"/>
    <property type="match status" value="1"/>
</dbReference>
<feature type="region of interest" description="Disordered" evidence="2">
    <location>
        <begin position="59"/>
        <end position="87"/>
    </location>
</feature>
<dbReference type="AlphaFoldDB" id="A0A1I7S5E1"/>
<evidence type="ECO:0000256" key="2">
    <source>
        <dbReference type="SAM" id="MobiDB-lite"/>
    </source>
</evidence>
<evidence type="ECO:0000313" key="4">
    <source>
        <dbReference type="Proteomes" id="UP000095284"/>
    </source>
</evidence>
<keyword evidence="1" id="KW-0378">Hydrolase</keyword>
<organism evidence="4 5">
    <name type="scientific">Bursaphelenchus xylophilus</name>
    <name type="common">Pinewood nematode worm</name>
    <name type="synonym">Aphelenchoides xylophilus</name>
    <dbReference type="NCBI Taxonomy" id="6326"/>
    <lineage>
        <taxon>Eukaryota</taxon>
        <taxon>Metazoa</taxon>
        <taxon>Ecdysozoa</taxon>
        <taxon>Nematoda</taxon>
        <taxon>Chromadorea</taxon>
        <taxon>Rhabditida</taxon>
        <taxon>Tylenchina</taxon>
        <taxon>Tylenchomorpha</taxon>
        <taxon>Aphelenchoidea</taxon>
        <taxon>Aphelenchoididae</taxon>
        <taxon>Bursaphelenchus</taxon>
    </lineage>
</organism>
<dbReference type="Gene3D" id="2.40.70.10">
    <property type="entry name" value="Acid Proteases"/>
    <property type="match status" value="1"/>
</dbReference>
<accession>A0A1I7S5E1</accession>
<name>A0A1I7S5E1_BURXY</name>
<dbReference type="InterPro" id="IPR001995">
    <property type="entry name" value="Peptidase_A2_cat"/>
</dbReference>
<protein>
    <submittedName>
        <fullName evidence="5">Peptidase A2 domain-containing protein</fullName>
    </submittedName>
</protein>
<proteinExistence type="predicted"/>
<dbReference type="GO" id="GO:0004190">
    <property type="term" value="F:aspartic-type endopeptidase activity"/>
    <property type="evidence" value="ECO:0007669"/>
    <property type="project" value="InterPro"/>
</dbReference>
<dbReference type="InterPro" id="IPR021109">
    <property type="entry name" value="Peptidase_aspartic_dom_sf"/>
</dbReference>